<gene>
    <name evidence="2" type="ORF">NG824_16445</name>
    <name evidence="1" type="ORF">XsacCFBP4641_06915</name>
</gene>
<protein>
    <submittedName>
        <fullName evidence="2">DUF5713 family protein</fullName>
    </submittedName>
</protein>
<dbReference type="Pfam" id="PF18977">
    <property type="entry name" value="DUF5713"/>
    <property type="match status" value="1"/>
</dbReference>
<reference evidence="2" key="2">
    <citation type="submission" date="2022-06" db="EMBL/GenBank/DDBJ databases">
        <title>Dynamics of rice microbiomes reveals core vertical transmitted seed endophytes.</title>
        <authorList>
            <person name="Liao K."/>
            <person name="Zhang X."/>
        </authorList>
    </citation>
    <scope>NUCLEOTIDE SEQUENCE</scope>
    <source>
        <strain evidence="2">JR3-14</strain>
    </source>
</reference>
<evidence type="ECO:0000313" key="3">
    <source>
        <dbReference type="Proteomes" id="UP000247346"/>
    </source>
</evidence>
<dbReference type="EMBL" id="CP099534">
    <property type="protein sequence ID" value="UYK88050.1"/>
    <property type="molecule type" value="Genomic_DNA"/>
</dbReference>
<name>A0A2P5Z5U0_9XANT</name>
<evidence type="ECO:0000313" key="2">
    <source>
        <dbReference type="EMBL" id="UYK88050.1"/>
    </source>
</evidence>
<evidence type="ECO:0000313" key="1">
    <source>
        <dbReference type="EMBL" id="PPU83478.1"/>
    </source>
</evidence>
<sequence>MPTTTLRNEQTAHYPFLQEMLDDDYFPPSLVGKGQKILLRLCEAIEAQAPADLPALYRLTHAATEEFNKLALEFEAHDSEIETAASENIGVDFLHIAKAYGFEDADVEELIAPREW</sequence>
<dbReference type="OrthoDB" id="8795357at2"/>
<dbReference type="STRING" id="56458.SB85_17175"/>
<dbReference type="Proteomes" id="UP000247346">
    <property type="component" value="Unassembled WGS sequence"/>
</dbReference>
<dbReference type="Proteomes" id="UP001164392">
    <property type="component" value="Chromosome"/>
</dbReference>
<proteinExistence type="predicted"/>
<dbReference type="EMBL" id="MDEK01000005">
    <property type="protein sequence ID" value="PPU83478.1"/>
    <property type="molecule type" value="Genomic_DNA"/>
</dbReference>
<dbReference type="AlphaFoldDB" id="A0A2P5Z5U0"/>
<dbReference type="RefSeq" id="WP_010344517.1">
    <property type="nucleotide sequence ID" value="NZ_CP099532.1"/>
</dbReference>
<reference evidence="1 3" key="1">
    <citation type="submission" date="2016-08" db="EMBL/GenBank/DDBJ databases">
        <authorList>
            <person name="Seilhamer J.J."/>
        </authorList>
    </citation>
    <scope>NUCLEOTIDE SEQUENCE [LARGE SCALE GENOMIC DNA]</scope>
    <source>
        <strain evidence="1 3">CFBP4641</strain>
    </source>
</reference>
<dbReference type="InterPro" id="IPR043767">
    <property type="entry name" value="DUF5713"/>
</dbReference>
<accession>A0A2P5Z5U0</accession>
<organism evidence="1 3">
    <name type="scientific">Xanthomonas sacchari</name>
    <dbReference type="NCBI Taxonomy" id="56458"/>
    <lineage>
        <taxon>Bacteria</taxon>
        <taxon>Pseudomonadati</taxon>
        <taxon>Pseudomonadota</taxon>
        <taxon>Gammaproteobacteria</taxon>
        <taxon>Lysobacterales</taxon>
        <taxon>Lysobacteraceae</taxon>
        <taxon>Xanthomonas</taxon>
    </lineage>
</organism>
<dbReference type="GeneID" id="93878007"/>